<evidence type="ECO:0000256" key="2">
    <source>
        <dbReference type="RuleBase" id="RU003357"/>
    </source>
</evidence>
<evidence type="ECO:0000256" key="1">
    <source>
        <dbReference type="PROSITE-ProRule" id="PRU01360"/>
    </source>
</evidence>
<dbReference type="Proteomes" id="UP000184420">
    <property type="component" value="Unassembled WGS sequence"/>
</dbReference>
<feature type="domain" description="TonB-dependent receptor-like beta-barrel" evidence="4">
    <location>
        <begin position="422"/>
        <end position="999"/>
    </location>
</feature>
<comment type="subcellular location">
    <subcellularLocation>
        <location evidence="1">Cell outer membrane</location>
        <topology evidence="1">Multi-pass membrane protein</topology>
    </subcellularLocation>
</comment>
<dbReference type="STRING" id="1419482.SAMN05444266_102593"/>
<evidence type="ECO:0000259" key="5">
    <source>
        <dbReference type="Pfam" id="PF07715"/>
    </source>
</evidence>
<dbReference type="SUPFAM" id="SSF49464">
    <property type="entry name" value="Carboxypeptidase regulatory domain-like"/>
    <property type="match status" value="1"/>
</dbReference>
<evidence type="ECO:0000256" key="3">
    <source>
        <dbReference type="SAM" id="SignalP"/>
    </source>
</evidence>
<protein>
    <submittedName>
        <fullName evidence="6">TonB-linked outer membrane protein, SusC/RagA family</fullName>
    </submittedName>
</protein>
<proteinExistence type="inferred from homology"/>
<dbReference type="InterPro" id="IPR012910">
    <property type="entry name" value="Plug_dom"/>
</dbReference>
<organism evidence="6 7">
    <name type="scientific">Chitinophaga jiangningensis</name>
    <dbReference type="NCBI Taxonomy" id="1419482"/>
    <lineage>
        <taxon>Bacteria</taxon>
        <taxon>Pseudomonadati</taxon>
        <taxon>Bacteroidota</taxon>
        <taxon>Chitinophagia</taxon>
        <taxon>Chitinophagales</taxon>
        <taxon>Chitinophagaceae</taxon>
        <taxon>Chitinophaga</taxon>
    </lineage>
</organism>
<comment type="similarity">
    <text evidence="1 2">Belongs to the TonB-dependent receptor family.</text>
</comment>
<dbReference type="SUPFAM" id="SSF56935">
    <property type="entry name" value="Porins"/>
    <property type="match status" value="1"/>
</dbReference>
<keyword evidence="7" id="KW-1185">Reference proteome</keyword>
<dbReference type="InterPro" id="IPR023997">
    <property type="entry name" value="TonB-dep_OMP_SusC/RagA_CS"/>
</dbReference>
<keyword evidence="1" id="KW-0813">Transport</keyword>
<dbReference type="NCBIfam" id="TIGR04056">
    <property type="entry name" value="OMP_RagA_SusC"/>
    <property type="match status" value="1"/>
</dbReference>
<dbReference type="InterPro" id="IPR039426">
    <property type="entry name" value="TonB-dep_rcpt-like"/>
</dbReference>
<dbReference type="InterPro" id="IPR008969">
    <property type="entry name" value="CarboxyPept-like_regulatory"/>
</dbReference>
<dbReference type="Gene3D" id="2.170.130.10">
    <property type="entry name" value="TonB-dependent receptor, plug domain"/>
    <property type="match status" value="1"/>
</dbReference>
<evidence type="ECO:0000313" key="7">
    <source>
        <dbReference type="Proteomes" id="UP000184420"/>
    </source>
</evidence>
<dbReference type="AlphaFoldDB" id="A0A1M6Z2X0"/>
<keyword evidence="1" id="KW-0812">Transmembrane</keyword>
<dbReference type="RefSeq" id="WP_073079453.1">
    <property type="nucleotide sequence ID" value="NZ_FRBL01000002.1"/>
</dbReference>
<feature type="chain" id="PRO_5012613046" evidence="3">
    <location>
        <begin position="23"/>
        <end position="1038"/>
    </location>
</feature>
<sequence>MKKFIYPVLCICLLMLAMPALAQNSVSGVVTEGAQPLIGVSIFEKDLPSNGVATDEKGRFTLNLKGKSHILIFSYVGYLKREIPAAQAKGTVVLSPDVKGMEDVVVIGYATPKKPTVTGAVSSISGAQIRQSPSASLQNALAGRLPGLFTQQRGGQPGKDGAVFSIRGNSSYNTSDGNSANNPLIIVDDIEFSYEQVAQLDPNEIESISILKDASTTAVYGIRGANGVMVISTRRGKSGKPMLTVRNETGALTPTRPPKMNDGYTTLSLLREYETLGLRDPAVKYPQFFANDNLEYYKDNSDPYLHPYVNWWDVLMKDYSLQNRTNFDISGGSDQIKYFISLGYLTQGGIFKNFSKGEGYNSNHFYNRYNFRSNIDIDPTKDLHIRVDLSGRFGTTNEPNDKAFNGGGTTFQYMWNGELSSFGYPVYNENGTFGSSLGAANSTGTKMNPVAVLKYSGYKRSYENNFNVVASAVQKLDKVTKGLSANLLVSLASDYSFEKSLTRANNEILTYYYDAVAEAYKPTVNNLYRMGRLSAGGGYRGSARKLNLQGSLNYARSFGDHNITALALFNQITNTTNSWNGSDAVDAGIPNNFRGFTGRIGYNYKLKYLLDVNAGYNGSDRFAGGKKYGLFPAIGVGWNISEEPFFKENIPFIDAFKIRGSYGLVGSDKVGAYKYLYEQIYKDGKGYNFGENSTNASGIVEGDLGNDEVTWEKERKTDIGVDIKLLNGKIGIVADYFDNYRYDILSTRGTVPLPIGIGLPPMNLGRVSNKGYEVEIEYNNRSHKVQYFMRGQVSFAKNKILYMDEANAKYPWMAQTGKSIGQQFGYKYIGMFEDIEDLYKSPKLVTSIPQQNLFPGALKFADLNGDGIIDENDKMGMGVNLPRYITGFSFGFSYKGFDFSTLFQGSFDYVINIQRGSLAYSRPERQSTPFNLGRWTPWSTDASYPSIGDGQGSPQTSTYWFRRGDYVRWKNVEFGYAVPASLLKHKLIKSIRIYGNGYNMALVYNKLPVAIDPESAVTSSIGEYPQQRIYNLGIQVGL</sequence>
<accession>A0A1M6Z2X0</accession>
<dbReference type="GO" id="GO:0009279">
    <property type="term" value="C:cell outer membrane"/>
    <property type="evidence" value="ECO:0007669"/>
    <property type="project" value="UniProtKB-SubCell"/>
</dbReference>
<reference evidence="6 7" key="1">
    <citation type="submission" date="2016-11" db="EMBL/GenBank/DDBJ databases">
        <authorList>
            <person name="Jaros S."/>
            <person name="Januszkiewicz K."/>
            <person name="Wedrychowicz H."/>
        </authorList>
    </citation>
    <scope>NUCLEOTIDE SEQUENCE [LARGE SCALE GENOMIC DNA]</scope>
    <source>
        <strain evidence="6 7">DSM 27406</strain>
    </source>
</reference>
<feature type="signal peptide" evidence="3">
    <location>
        <begin position="1"/>
        <end position="22"/>
    </location>
</feature>
<dbReference type="EMBL" id="FRBL01000002">
    <property type="protein sequence ID" value="SHL24836.1"/>
    <property type="molecule type" value="Genomic_DNA"/>
</dbReference>
<dbReference type="Pfam" id="PF00593">
    <property type="entry name" value="TonB_dep_Rec_b-barrel"/>
    <property type="match status" value="1"/>
</dbReference>
<dbReference type="FunFam" id="2.170.130.10:FF:000003">
    <property type="entry name" value="SusC/RagA family TonB-linked outer membrane protein"/>
    <property type="match status" value="1"/>
</dbReference>
<keyword evidence="1" id="KW-0998">Cell outer membrane</keyword>
<dbReference type="InterPro" id="IPR037066">
    <property type="entry name" value="Plug_dom_sf"/>
</dbReference>
<keyword evidence="1" id="KW-1134">Transmembrane beta strand</keyword>
<dbReference type="NCBIfam" id="TIGR04057">
    <property type="entry name" value="SusC_RagA_signa"/>
    <property type="match status" value="1"/>
</dbReference>
<dbReference type="Pfam" id="PF13715">
    <property type="entry name" value="CarbopepD_reg_2"/>
    <property type="match status" value="1"/>
</dbReference>
<dbReference type="Pfam" id="PF07715">
    <property type="entry name" value="Plug"/>
    <property type="match status" value="1"/>
</dbReference>
<name>A0A1M6Z2X0_9BACT</name>
<dbReference type="InterPro" id="IPR023996">
    <property type="entry name" value="TonB-dep_OMP_SusC/RagA"/>
</dbReference>
<dbReference type="PROSITE" id="PS52016">
    <property type="entry name" value="TONB_DEPENDENT_REC_3"/>
    <property type="match status" value="1"/>
</dbReference>
<keyword evidence="3" id="KW-0732">Signal</keyword>
<dbReference type="OrthoDB" id="9768177at2"/>
<feature type="domain" description="TonB-dependent receptor plug" evidence="5">
    <location>
        <begin position="116"/>
        <end position="228"/>
    </location>
</feature>
<evidence type="ECO:0000313" key="6">
    <source>
        <dbReference type="EMBL" id="SHL24836.1"/>
    </source>
</evidence>
<keyword evidence="2" id="KW-0798">TonB box</keyword>
<gene>
    <name evidence="6" type="ORF">SAMN05444266_102593</name>
</gene>
<keyword evidence="1 2" id="KW-0472">Membrane</keyword>
<dbReference type="InterPro" id="IPR000531">
    <property type="entry name" value="Beta-barrel_TonB"/>
</dbReference>
<evidence type="ECO:0000259" key="4">
    <source>
        <dbReference type="Pfam" id="PF00593"/>
    </source>
</evidence>